<dbReference type="Proteomes" id="UP001208689">
    <property type="component" value="Chromosome"/>
</dbReference>
<gene>
    <name evidence="2" type="ORF">NEF87_003452</name>
</gene>
<accession>A0ABY6HXU1</accession>
<keyword evidence="3" id="KW-1185">Reference proteome</keyword>
<name>A0ABY6HXU1_9ARCH</name>
<keyword evidence="1" id="KW-1133">Transmembrane helix</keyword>
<proteinExistence type="predicted"/>
<evidence type="ECO:0000256" key="1">
    <source>
        <dbReference type="SAM" id="Phobius"/>
    </source>
</evidence>
<keyword evidence="1" id="KW-0812">Transmembrane</keyword>
<evidence type="ECO:0000313" key="2">
    <source>
        <dbReference type="EMBL" id="UYP47167.1"/>
    </source>
</evidence>
<dbReference type="EMBL" id="CP104013">
    <property type="protein sequence ID" value="UYP47167.1"/>
    <property type="molecule type" value="Genomic_DNA"/>
</dbReference>
<sequence length="233" mass="27427">MSQPLVFPQNHYESLPHIRISKKRYLVIENNFLYLVKLHSDQSIFTQLFLCSEIQKFVVQMQRSKNGSYLQLSILPRTGKKKGFFIRPRKFGYSPIDWMQIPEFLNIIGFKSELLPSNKKRLEDIQKAWEVRGPYRYFSSEDKIFDLFENLEFVEELKMIRLNPLGIVLTTLGACCLIPAIIFGFIPLSTPNYLFWILSGITLPFLGIGISIINLFIKKKKKFAKKYDIEYYF</sequence>
<feature type="transmembrane region" description="Helical" evidence="1">
    <location>
        <begin position="165"/>
        <end position="187"/>
    </location>
</feature>
<evidence type="ECO:0000313" key="3">
    <source>
        <dbReference type="Proteomes" id="UP001208689"/>
    </source>
</evidence>
<keyword evidence="1" id="KW-0472">Membrane</keyword>
<feature type="transmembrane region" description="Helical" evidence="1">
    <location>
        <begin position="193"/>
        <end position="217"/>
    </location>
</feature>
<reference evidence="2" key="1">
    <citation type="submission" date="2022-09" db="EMBL/GenBank/DDBJ databases">
        <title>Actin cytoskeleton and complex cell architecture in an #Asgard archaeon.</title>
        <authorList>
            <person name="Ponce Toledo R.I."/>
            <person name="Schleper C."/>
            <person name="Rodrigues Oliveira T."/>
            <person name="Wollweber F."/>
            <person name="Xu J."/>
            <person name="Rittmann S."/>
            <person name="Klingl A."/>
            <person name="Pilhofer M."/>
        </authorList>
    </citation>
    <scope>NUCLEOTIDE SEQUENCE</scope>
    <source>
        <strain evidence="2">B-35</strain>
    </source>
</reference>
<organism evidence="2 3">
    <name type="scientific">Candidatus Lokiarchaeum ossiferum</name>
    <dbReference type="NCBI Taxonomy" id="2951803"/>
    <lineage>
        <taxon>Archaea</taxon>
        <taxon>Promethearchaeati</taxon>
        <taxon>Promethearchaeota</taxon>
        <taxon>Promethearchaeia</taxon>
        <taxon>Promethearchaeales</taxon>
        <taxon>Promethearchaeaceae</taxon>
        <taxon>Candidatus Lokiarchaeum</taxon>
    </lineage>
</organism>
<protein>
    <submittedName>
        <fullName evidence="2">Uncharacterized protein</fullName>
    </submittedName>
</protein>